<evidence type="ECO:0000256" key="1">
    <source>
        <dbReference type="ARBA" id="ARBA00009275"/>
    </source>
</evidence>
<dbReference type="Pfam" id="PF01026">
    <property type="entry name" value="TatD_DNase"/>
    <property type="match status" value="1"/>
</dbReference>
<accession>A0A1V2DPT4</accession>
<sequence length="267" mass="29305">MQLVDAHCHFDVPHFEGTRARELAKARAQGVVAIVLAGVRRADWDRVQSVAESLPGAWYCLGIHPWFVQEHEPGDLAILEQRLCRRPARCVGLGECGLDRLRGDLAEQEPWFEQQVVLAARLRLPLVIHSVKAHDQVAAVLRRRHWSGQALVHGFAGSYQQACRLVGLGCRIGVGGVITHPRAHKTRDAIARLPVDALVLETDAPDMAPAGVERGQNSPARLPKILAALAELRGESAEALAPRLLDNACELYGWQRQDLGLPDDIGE</sequence>
<dbReference type="SUPFAM" id="SSF51556">
    <property type="entry name" value="Metallo-dependent hydrolases"/>
    <property type="match status" value="1"/>
</dbReference>
<dbReference type="PIRSF" id="PIRSF005902">
    <property type="entry name" value="DNase_TatD"/>
    <property type="match status" value="1"/>
</dbReference>
<dbReference type="InterPro" id="IPR001130">
    <property type="entry name" value="TatD-like"/>
</dbReference>
<evidence type="ECO:0000313" key="5">
    <source>
        <dbReference type="EMBL" id="ONF42645.1"/>
    </source>
</evidence>
<dbReference type="PANTHER" id="PTHR46124">
    <property type="entry name" value="D-AMINOACYL-TRNA DEACYLASE"/>
    <property type="match status" value="1"/>
</dbReference>
<comment type="caution">
    <text evidence="5">The sequence shown here is derived from an EMBL/GenBank/DDBJ whole genome shotgun (WGS) entry which is preliminary data.</text>
</comment>
<dbReference type="GO" id="GO:0046872">
    <property type="term" value="F:metal ion binding"/>
    <property type="evidence" value="ECO:0007669"/>
    <property type="project" value="UniProtKB-KW"/>
</dbReference>
<dbReference type="EMBL" id="MSCW01000008">
    <property type="protein sequence ID" value="ONF42645.1"/>
    <property type="molecule type" value="Genomic_DNA"/>
</dbReference>
<reference evidence="5 6" key="1">
    <citation type="submission" date="2016-12" db="EMBL/GenBank/DDBJ databases">
        <title>Marinobacter lutaoensis whole genome sequencing.</title>
        <authorList>
            <person name="Verma A."/>
            <person name="Krishnamurthi S."/>
        </authorList>
    </citation>
    <scope>NUCLEOTIDE SEQUENCE [LARGE SCALE GENOMIC DNA]</scope>
    <source>
        <strain evidence="5 6">T5054</strain>
    </source>
</reference>
<feature type="binding site" evidence="4">
    <location>
        <position position="9"/>
    </location>
    <ligand>
        <name>a divalent metal cation</name>
        <dbReference type="ChEBI" id="CHEBI:60240"/>
        <label>1</label>
    </ligand>
</feature>
<evidence type="ECO:0000313" key="6">
    <source>
        <dbReference type="Proteomes" id="UP000189339"/>
    </source>
</evidence>
<gene>
    <name evidence="5" type="ORF">BTO32_13195</name>
</gene>
<dbReference type="GO" id="GO:0005829">
    <property type="term" value="C:cytosol"/>
    <property type="evidence" value="ECO:0007669"/>
    <property type="project" value="TreeGrafter"/>
</dbReference>
<dbReference type="Proteomes" id="UP000189339">
    <property type="component" value="Unassembled WGS sequence"/>
</dbReference>
<dbReference type="PROSITE" id="PS50007">
    <property type="entry name" value="PIPLC_X_DOMAIN"/>
    <property type="match status" value="1"/>
</dbReference>
<organism evidence="5 6">
    <name type="scientific">Marinobacter lutaoensis</name>
    <dbReference type="NCBI Taxonomy" id="135739"/>
    <lineage>
        <taxon>Bacteria</taxon>
        <taxon>Pseudomonadati</taxon>
        <taxon>Pseudomonadota</taxon>
        <taxon>Gammaproteobacteria</taxon>
        <taxon>Pseudomonadales</taxon>
        <taxon>Marinobacteraceae</taxon>
        <taxon>Marinobacter</taxon>
    </lineage>
</organism>
<dbReference type="OrthoDB" id="9810005at2"/>
<proteinExistence type="inferred from homology"/>
<keyword evidence="2 4" id="KW-0479">Metal-binding</keyword>
<dbReference type="AlphaFoldDB" id="A0A1V2DPT4"/>
<dbReference type="InterPro" id="IPR018228">
    <property type="entry name" value="DNase_TatD-rel_CS"/>
</dbReference>
<keyword evidence="3 5" id="KW-0378">Hydrolase</keyword>
<evidence type="ECO:0000256" key="4">
    <source>
        <dbReference type="PIRSR" id="PIRSR005902-1"/>
    </source>
</evidence>
<dbReference type="CDD" id="cd01310">
    <property type="entry name" value="TatD_DNAse"/>
    <property type="match status" value="1"/>
</dbReference>
<protein>
    <submittedName>
        <fullName evidence="5">Hydrolase TatD</fullName>
    </submittedName>
</protein>
<dbReference type="RefSeq" id="WP_076725116.1">
    <property type="nucleotide sequence ID" value="NZ_JABWTC010000008.1"/>
</dbReference>
<dbReference type="GO" id="GO:0016788">
    <property type="term" value="F:hydrolase activity, acting on ester bonds"/>
    <property type="evidence" value="ECO:0007669"/>
    <property type="project" value="InterPro"/>
</dbReference>
<name>A0A1V2DPT4_9GAMM</name>
<dbReference type="InterPro" id="IPR032466">
    <property type="entry name" value="Metal_Hydrolase"/>
</dbReference>
<dbReference type="PROSITE" id="PS01137">
    <property type="entry name" value="TATD_1"/>
    <property type="match status" value="1"/>
</dbReference>
<dbReference type="FunFam" id="3.20.20.140:FF:000005">
    <property type="entry name" value="TatD family hydrolase"/>
    <property type="match status" value="1"/>
</dbReference>
<dbReference type="PROSITE" id="PS01091">
    <property type="entry name" value="TATD_3"/>
    <property type="match status" value="1"/>
</dbReference>
<dbReference type="PANTHER" id="PTHR46124:SF3">
    <property type="entry name" value="HYDROLASE"/>
    <property type="match status" value="1"/>
</dbReference>
<dbReference type="STRING" id="135739.BTO32_13195"/>
<evidence type="ECO:0000256" key="2">
    <source>
        <dbReference type="ARBA" id="ARBA00022723"/>
    </source>
</evidence>
<dbReference type="Gene3D" id="3.20.20.140">
    <property type="entry name" value="Metal-dependent hydrolases"/>
    <property type="match status" value="1"/>
</dbReference>
<feature type="binding site" evidence="4">
    <location>
        <position position="203"/>
    </location>
    <ligand>
        <name>a divalent metal cation</name>
        <dbReference type="ChEBI" id="CHEBI:60240"/>
        <label>1</label>
    </ligand>
</feature>
<feature type="binding site" evidence="4">
    <location>
        <position position="95"/>
    </location>
    <ligand>
        <name>a divalent metal cation</name>
        <dbReference type="ChEBI" id="CHEBI:60240"/>
        <label>1</label>
    </ligand>
</feature>
<feature type="binding site" evidence="4">
    <location>
        <position position="129"/>
    </location>
    <ligand>
        <name>a divalent metal cation</name>
        <dbReference type="ChEBI" id="CHEBI:60240"/>
        <label>2</label>
    </ligand>
</feature>
<comment type="similarity">
    <text evidence="1">Belongs to the metallo-dependent hydrolases superfamily. TatD-type hydrolase family.</text>
</comment>
<keyword evidence="6" id="KW-1185">Reference proteome</keyword>
<feature type="binding site" evidence="4">
    <location>
        <position position="7"/>
    </location>
    <ligand>
        <name>a divalent metal cation</name>
        <dbReference type="ChEBI" id="CHEBI:60240"/>
        <label>1</label>
    </ligand>
</feature>
<feature type="binding site" evidence="4">
    <location>
        <position position="153"/>
    </location>
    <ligand>
        <name>a divalent metal cation</name>
        <dbReference type="ChEBI" id="CHEBI:60240"/>
        <label>2</label>
    </ligand>
</feature>
<evidence type="ECO:0000256" key="3">
    <source>
        <dbReference type="ARBA" id="ARBA00022801"/>
    </source>
</evidence>